<evidence type="ECO:0000313" key="10">
    <source>
        <dbReference type="EMBL" id="MFA9949474.1"/>
    </source>
</evidence>
<evidence type="ECO:0000256" key="1">
    <source>
        <dbReference type="ARBA" id="ARBA00005915"/>
    </source>
</evidence>
<dbReference type="InterPro" id="IPR041122">
    <property type="entry name" value="RecJ_OB"/>
</dbReference>
<evidence type="ECO:0000313" key="11">
    <source>
        <dbReference type="Proteomes" id="UP001574673"/>
    </source>
</evidence>
<evidence type="ECO:0000259" key="7">
    <source>
        <dbReference type="Pfam" id="PF01368"/>
    </source>
</evidence>
<evidence type="ECO:0000259" key="9">
    <source>
        <dbReference type="Pfam" id="PF17768"/>
    </source>
</evidence>
<sequence>MTLSDSNAFDAHNTHSTRLSARRASPRSQWQLEQDGVHPLLARLYAARGIAGRNELDYGLAALLPPERLTHAADAAVLLADAIEAQAKILIVADYDCDGATACAVGIRALRALAGAHGVHVDYLVPSRFTDGYGLTPPLADMAAARGCELLVTVDNGIASLDGIARARELGMTTLITDHHLPGATLPEADCIVNPNQPGCDFPSKSLAGVGVIFYVMLALRAELRARGHFADGSEPNLASLLDLVALGTVADVVPLDHNNRLLVHQGLKRIRAGRLTPGLRALLRAAGRDPARATAFDLGFVAGPRLNAAGRLADMSTGIETLLTNDEAYALNLAQQLDAYNRERKTIEADMQEQAMCALAGMADSAYADGGTEASDEAAIALFDPAWHQGVIGILAARIKEQRHRPVFVFARSKGQRPDRSEDSEDSVPTADAPAADSELKGSGRSIPGLHLRDVLDLIDKRAPGLLKRFGGHAMAAGASIMEADFSRFRACLVEVARELLDPAALTRTLETDGALETGYLSLETAKMLDEEVWGQSFPPPLFADEFVVEHQRLLKDRHLKLRLRKGAALFDGICFNFSDAVHGTIRAVYRLSINEFNGVQNLQLIIEYLENTGKA</sequence>
<accession>A0ABV4UCU1</accession>
<name>A0ABV4UCU1_9RHOO</name>
<dbReference type="InterPro" id="IPR003156">
    <property type="entry name" value="DHHA1_dom"/>
</dbReference>
<comment type="caution">
    <text evidence="10">The sequence shown here is derived from an EMBL/GenBank/DDBJ whole genome shotgun (WGS) entry which is preliminary data.</text>
</comment>
<dbReference type="Gene3D" id="3.10.310.30">
    <property type="match status" value="1"/>
</dbReference>
<evidence type="ECO:0000256" key="5">
    <source>
        <dbReference type="ARBA" id="ARBA00022839"/>
    </source>
</evidence>
<dbReference type="InterPro" id="IPR001667">
    <property type="entry name" value="DDH_dom"/>
</dbReference>
<evidence type="ECO:0000256" key="2">
    <source>
        <dbReference type="ARBA" id="ARBA00019841"/>
    </source>
</evidence>
<dbReference type="PANTHER" id="PTHR30255:SF2">
    <property type="entry name" value="SINGLE-STRANDED-DNA-SPECIFIC EXONUCLEASE RECJ"/>
    <property type="match status" value="1"/>
</dbReference>
<dbReference type="EMBL" id="JBEUWX010000002">
    <property type="protein sequence ID" value="MFA9949474.1"/>
    <property type="molecule type" value="Genomic_DNA"/>
</dbReference>
<feature type="domain" description="DDH" evidence="7">
    <location>
        <begin position="88"/>
        <end position="249"/>
    </location>
</feature>
<gene>
    <name evidence="10" type="primary">recJ</name>
    <name evidence="10" type="ORF">ABCS64_03875</name>
</gene>
<keyword evidence="3" id="KW-0540">Nuclease</keyword>
<dbReference type="Gene3D" id="3.90.1640.30">
    <property type="match status" value="1"/>
</dbReference>
<dbReference type="InterPro" id="IPR051673">
    <property type="entry name" value="SSDNA_exonuclease_RecJ"/>
</dbReference>
<protein>
    <recommendedName>
        <fullName evidence="2">Single-stranded-DNA-specific exonuclease RecJ</fullName>
    </recommendedName>
</protein>
<keyword evidence="4" id="KW-0378">Hydrolase</keyword>
<dbReference type="SUPFAM" id="SSF64182">
    <property type="entry name" value="DHH phosphoesterases"/>
    <property type="match status" value="1"/>
</dbReference>
<keyword evidence="5 10" id="KW-0269">Exonuclease</keyword>
<dbReference type="RefSeq" id="WP_418890599.1">
    <property type="nucleotide sequence ID" value="NZ_JBEUWX010000002.1"/>
</dbReference>
<dbReference type="Pfam" id="PF01368">
    <property type="entry name" value="DHH"/>
    <property type="match status" value="1"/>
</dbReference>
<keyword evidence="11" id="KW-1185">Reference proteome</keyword>
<dbReference type="NCBIfam" id="TIGR00644">
    <property type="entry name" value="recJ"/>
    <property type="match status" value="1"/>
</dbReference>
<dbReference type="InterPro" id="IPR004610">
    <property type="entry name" value="RecJ"/>
</dbReference>
<evidence type="ECO:0000259" key="8">
    <source>
        <dbReference type="Pfam" id="PF02272"/>
    </source>
</evidence>
<evidence type="ECO:0000256" key="4">
    <source>
        <dbReference type="ARBA" id="ARBA00022801"/>
    </source>
</evidence>
<dbReference type="GO" id="GO:0004527">
    <property type="term" value="F:exonuclease activity"/>
    <property type="evidence" value="ECO:0007669"/>
    <property type="project" value="UniProtKB-KW"/>
</dbReference>
<reference evidence="11" key="1">
    <citation type="submission" date="2024-06" db="EMBL/GenBank/DDBJ databases">
        <title>Radixoralia hellwigii gen. nov., sp nov., isolated from a root canal in the human oral cavity.</title>
        <authorList>
            <person name="Bartsch S."/>
            <person name="Wittmer A."/>
            <person name="Schulz A.-K."/>
            <person name="Neumann-Schaal M."/>
            <person name="Wolf J."/>
            <person name="Gronow S."/>
            <person name="Tennert C."/>
            <person name="Haecker G."/>
            <person name="Cieplik F."/>
            <person name="Al-Ahmad A."/>
        </authorList>
    </citation>
    <scope>NUCLEOTIDE SEQUENCE [LARGE SCALE GENOMIC DNA]</scope>
    <source>
        <strain evidence="11">Wk13</strain>
    </source>
</reference>
<comment type="similarity">
    <text evidence="1">Belongs to the RecJ family.</text>
</comment>
<dbReference type="Pfam" id="PF17768">
    <property type="entry name" value="RecJ_OB"/>
    <property type="match status" value="1"/>
</dbReference>
<dbReference type="InterPro" id="IPR038763">
    <property type="entry name" value="DHH_sf"/>
</dbReference>
<dbReference type="PANTHER" id="PTHR30255">
    <property type="entry name" value="SINGLE-STRANDED-DNA-SPECIFIC EXONUCLEASE RECJ"/>
    <property type="match status" value="1"/>
</dbReference>
<evidence type="ECO:0000256" key="6">
    <source>
        <dbReference type="SAM" id="MobiDB-lite"/>
    </source>
</evidence>
<feature type="region of interest" description="Disordered" evidence="6">
    <location>
        <begin position="1"/>
        <end position="28"/>
    </location>
</feature>
<organism evidence="10 11">
    <name type="scientific">Dentiradicibacter hellwigii</name>
    <dbReference type="NCBI Taxonomy" id="3149053"/>
    <lineage>
        <taxon>Bacteria</taxon>
        <taxon>Pseudomonadati</taxon>
        <taxon>Pseudomonadota</taxon>
        <taxon>Betaproteobacteria</taxon>
        <taxon>Rhodocyclales</taxon>
        <taxon>Rhodocyclaceae</taxon>
        <taxon>Dentiradicibacter</taxon>
    </lineage>
</organism>
<feature type="region of interest" description="Disordered" evidence="6">
    <location>
        <begin position="411"/>
        <end position="446"/>
    </location>
</feature>
<evidence type="ECO:0000256" key="3">
    <source>
        <dbReference type="ARBA" id="ARBA00022722"/>
    </source>
</evidence>
<dbReference type="Proteomes" id="UP001574673">
    <property type="component" value="Unassembled WGS sequence"/>
</dbReference>
<feature type="domain" description="RecJ OB" evidence="9">
    <location>
        <begin position="513"/>
        <end position="609"/>
    </location>
</feature>
<proteinExistence type="inferred from homology"/>
<dbReference type="Pfam" id="PF02272">
    <property type="entry name" value="DHHA1"/>
    <property type="match status" value="1"/>
</dbReference>
<feature type="domain" description="DHHA1" evidence="8">
    <location>
        <begin position="382"/>
        <end position="494"/>
    </location>
</feature>